<dbReference type="Proteomes" id="UP001428341">
    <property type="component" value="Unassembled WGS sequence"/>
</dbReference>
<dbReference type="EMBL" id="JBCGBO010000006">
    <property type="protein sequence ID" value="KAK9194326.1"/>
    <property type="molecule type" value="Genomic_DNA"/>
</dbReference>
<organism evidence="2 3">
    <name type="scientific">Citrus x changshan-huyou</name>
    <dbReference type="NCBI Taxonomy" id="2935761"/>
    <lineage>
        <taxon>Eukaryota</taxon>
        <taxon>Viridiplantae</taxon>
        <taxon>Streptophyta</taxon>
        <taxon>Embryophyta</taxon>
        <taxon>Tracheophyta</taxon>
        <taxon>Spermatophyta</taxon>
        <taxon>Magnoliopsida</taxon>
        <taxon>eudicotyledons</taxon>
        <taxon>Gunneridae</taxon>
        <taxon>Pentapetalae</taxon>
        <taxon>rosids</taxon>
        <taxon>malvids</taxon>
        <taxon>Sapindales</taxon>
        <taxon>Rutaceae</taxon>
        <taxon>Aurantioideae</taxon>
        <taxon>Citrus</taxon>
    </lineage>
</organism>
<name>A0AAP0QMQ0_9ROSI</name>
<keyword evidence="3" id="KW-1185">Reference proteome</keyword>
<sequence length="98" mass="10707">MSRENNKNNNNQKPGFQYVSVYHPPPPNQPPSPPNQGDVRGRMTRSIFHNDGASASNSEAPPPTAGADFVPIGDRTFPVVTHYTGEGKKQMQSKSESK</sequence>
<dbReference type="AlphaFoldDB" id="A0AAP0QMQ0"/>
<feature type="compositionally biased region" description="Pro residues" evidence="1">
    <location>
        <begin position="23"/>
        <end position="34"/>
    </location>
</feature>
<evidence type="ECO:0000313" key="2">
    <source>
        <dbReference type="EMBL" id="KAK9194326.1"/>
    </source>
</evidence>
<gene>
    <name evidence="2" type="ORF">WN944_005030</name>
</gene>
<accession>A0AAP0QMQ0</accession>
<reference evidence="2 3" key="1">
    <citation type="submission" date="2024-05" db="EMBL/GenBank/DDBJ databases">
        <title>Haplotype-resolved chromosome-level genome assembly of Huyou (Citrus changshanensis).</title>
        <authorList>
            <person name="Miao C."/>
            <person name="Chen W."/>
            <person name="Wu Y."/>
            <person name="Wang L."/>
            <person name="Zhao S."/>
            <person name="Grierson D."/>
            <person name="Xu C."/>
            <person name="Chen K."/>
        </authorList>
    </citation>
    <scope>NUCLEOTIDE SEQUENCE [LARGE SCALE GENOMIC DNA]</scope>
    <source>
        <strain evidence="2">01-14</strain>
        <tissue evidence="2">Leaf</tissue>
    </source>
</reference>
<evidence type="ECO:0000256" key="1">
    <source>
        <dbReference type="SAM" id="MobiDB-lite"/>
    </source>
</evidence>
<feature type="region of interest" description="Disordered" evidence="1">
    <location>
        <begin position="1"/>
        <end position="73"/>
    </location>
</feature>
<comment type="caution">
    <text evidence="2">The sequence shown here is derived from an EMBL/GenBank/DDBJ whole genome shotgun (WGS) entry which is preliminary data.</text>
</comment>
<protein>
    <submittedName>
        <fullName evidence="2">Uncharacterized protein</fullName>
    </submittedName>
</protein>
<proteinExistence type="predicted"/>
<evidence type="ECO:0000313" key="3">
    <source>
        <dbReference type="Proteomes" id="UP001428341"/>
    </source>
</evidence>